<dbReference type="Gene3D" id="1.20.5.620">
    <property type="entry name" value="F1F0 ATP synthase subunit B, membrane domain"/>
    <property type="match status" value="1"/>
</dbReference>
<keyword evidence="2" id="KW-0813">Transport</keyword>
<comment type="caution">
    <text evidence="4">The sequence shown here is derived from an EMBL/GenBank/DDBJ whole genome shotgun (WGS) entry which is preliminary data.</text>
</comment>
<dbReference type="AlphaFoldDB" id="A0A7C4CCH7"/>
<name>A0A7C4CCH7_UNCW3</name>
<dbReference type="InterPro" id="IPR002842">
    <property type="entry name" value="ATPase_V1_Esu"/>
</dbReference>
<evidence type="ECO:0000313" key="4">
    <source>
        <dbReference type="EMBL" id="HGK27409.1"/>
    </source>
</evidence>
<accession>A0A7C4CCH7</accession>
<protein>
    <recommendedName>
        <fullName evidence="5">V-ATPase subunit E</fullName>
    </recommendedName>
</protein>
<evidence type="ECO:0000256" key="2">
    <source>
        <dbReference type="ARBA" id="ARBA00022448"/>
    </source>
</evidence>
<dbReference type="EMBL" id="DSUT01000011">
    <property type="protein sequence ID" value="HGK27409.1"/>
    <property type="molecule type" value="Genomic_DNA"/>
</dbReference>
<reference evidence="4" key="1">
    <citation type="journal article" date="2020" name="mSystems">
        <title>Genome- and Community-Level Interaction Insights into Carbon Utilization and Element Cycling Functions of Hydrothermarchaeota in Hydrothermal Sediment.</title>
        <authorList>
            <person name="Zhou Z."/>
            <person name="Liu Y."/>
            <person name="Xu W."/>
            <person name="Pan J."/>
            <person name="Luo Z.H."/>
            <person name="Li M."/>
        </authorList>
    </citation>
    <scope>NUCLEOTIDE SEQUENCE [LARGE SCALE GENOMIC DNA]</scope>
    <source>
        <strain evidence="4">SpSt-488</strain>
    </source>
</reference>
<sequence>MGAAALVARIVGEAEARAVRVIDEGNRTAAEIGARARAEAERVRSEMTARAKREAETILERTRSRVRIDLRQARLVARWRAIDRIFALAAERIKHDPRYPERLEQLARQYGTADANVERKGERTRGGLIVRQGSKTLDLSVEQILGQVREEYLPDLARRLFAETT</sequence>
<comment type="similarity">
    <text evidence="1">Belongs to the V-ATPase E subunit family.</text>
</comment>
<dbReference type="GO" id="GO:0046961">
    <property type="term" value="F:proton-transporting ATPase activity, rotational mechanism"/>
    <property type="evidence" value="ECO:0007669"/>
    <property type="project" value="InterPro"/>
</dbReference>
<evidence type="ECO:0000256" key="3">
    <source>
        <dbReference type="ARBA" id="ARBA00023065"/>
    </source>
</evidence>
<organism evidence="4">
    <name type="scientific">candidate division WOR-3 bacterium</name>
    <dbReference type="NCBI Taxonomy" id="2052148"/>
    <lineage>
        <taxon>Bacteria</taxon>
        <taxon>Bacteria division WOR-3</taxon>
    </lineage>
</organism>
<gene>
    <name evidence="4" type="ORF">ENS41_00445</name>
</gene>
<dbReference type="Pfam" id="PF01991">
    <property type="entry name" value="vATP-synt_E"/>
    <property type="match status" value="1"/>
</dbReference>
<proteinExistence type="inferred from homology"/>
<evidence type="ECO:0000256" key="1">
    <source>
        <dbReference type="ARBA" id="ARBA00005901"/>
    </source>
</evidence>
<evidence type="ECO:0008006" key="5">
    <source>
        <dbReference type="Google" id="ProtNLM"/>
    </source>
</evidence>
<dbReference type="SUPFAM" id="SSF160527">
    <property type="entry name" value="V-type ATPase subunit E-like"/>
    <property type="match status" value="1"/>
</dbReference>
<keyword evidence="3" id="KW-0406">Ion transport</keyword>
<dbReference type="GO" id="GO:0033178">
    <property type="term" value="C:proton-transporting two-sector ATPase complex, catalytic domain"/>
    <property type="evidence" value="ECO:0007669"/>
    <property type="project" value="InterPro"/>
</dbReference>